<evidence type="ECO:0000313" key="2">
    <source>
        <dbReference type="EMBL" id="PIR43840.1"/>
    </source>
</evidence>
<dbReference type="EMBL" id="PCXU01000008">
    <property type="protein sequence ID" value="PIR43840.1"/>
    <property type="molecule type" value="Genomic_DNA"/>
</dbReference>
<accession>A0A2H0RBJ6</accession>
<feature type="transmembrane region" description="Helical" evidence="1">
    <location>
        <begin position="12"/>
        <end position="31"/>
    </location>
</feature>
<reference evidence="2 3" key="1">
    <citation type="submission" date="2017-09" db="EMBL/GenBank/DDBJ databases">
        <title>Depth-based differentiation of microbial function through sediment-hosted aquifers and enrichment of novel symbionts in the deep terrestrial subsurface.</title>
        <authorList>
            <person name="Probst A.J."/>
            <person name="Ladd B."/>
            <person name="Jarett J.K."/>
            <person name="Geller-Mcgrath D.E."/>
            <person name="Sieber C.M."/>
            <person name="Emerson J.B."/>
            <person name="Anantharaman K."/>
            <person name="Thomas B.C."/>
            <person name="Malmstrom R."/>
            <person name="Stieglmeier M."/>
            <person name="Klingl A."/>
            <person name="Woyke T."/>
            <person name="Ryan C.M."/>
            <person name="Banfield J.F."/>
        </authorList>
    </citation>
    <scope>NUCLEOTIDE SEQUENCE [LARGE SCALE GENOMIC DNA]</scope>
    <source>
        <strain evidence="2">CG10_big_fil_rev_8_21_14_0_10_32_10</strain>
    </source>
</reference>
<name>A0A2H0RBJ6_UNCKA</name>
<proteinExistence type="predicted"/>
<keyword evidence="1" id="KW-0472">Membrane</keyword>
<evidence type="ECO:0000313" key="3">
    <source>
        <dbReference type="Proteomes" id="UP000230214"/>
    </source>
</evidence>
<organism evidence="2 3">
    <name type="scientific">candidate division WWE3 bacterium CG10_big_fil_rev_8_21_14_0_10_32_10</name>
    <dbReference type="NCBI Taxonomy" id="1975090"/>
    <lineage>
        <taxon>Bacteria</taxon>
        <taxon>Katanobacteria</taxon>
    </lineage>
</organism>
<gene>
    <name evidence="2" type="ORF">COV24_00565</name>
</gene>
<dbReference type="AlphaFoldDB" id="A0A2H0RBJ6"/>
<feature type="transmembrane region" description="Helical" evidence="1">
    <location>
        <begin position="43"/>
        <end position="69"/>
    </location>
</feature>
<keyword evidence="1" id="KW-1133">Transmembrane helix</keyword>
<dbReference type="Proteomes" id="UP000230214">
    <property type="component" value="Unassembled WGS sequence"/>
</dbReference>
<keyword evidence="1" id="KW-0812">Transmembrane</keyword>
<evidence type="ECO:0000256" key="1">
    <source>
        <dbReference type="SAM" id="Phobius"/>
    </source>
</evidence>
<sequence>MFIKKLSIEMVAFFQALGVLVYIACVSVLFWQGNNLFGNVPNYMGPLLFLLLFASSALICTLLVLGYPIKLFWLENKKKEALKLLVYTSLWMVAFVLLVFSAVLFF</sequence>
<comment type="caution">
    <text evidence="2">The sequence shown here is derived from an EMBL/GenBank/DDBJ whole genome shotgun (WGS) entry which is preliminary data.</text>
</comment>
<protein>
    <submittedName>
        <fullName evidence="2">Uncharacterized protein</fullName>
    </submittedName>
</protein>
<feature type="transmembrane region" description="Helical" evidence="1">
    <location>
        <begin position="81"/>
        <end position="105"/>
    </location>
</feature>